<dbReference type="EMBL" id="ML179347">
    <property type="protein sequence ID" value="THU90043.1"/>
    <property type="molecule type" value="Genomic_DNA"/>
</dbReference>
<dbReference type="OrthoDB" id="2947226at2759"/>
<sequence>LSIQHNPRLHNFPTNRSRTVMQEDQETSQHLLKLEHSEDNHFIINTHALHNSTLLRNLFPCSLTEP</sequence>
<accession>A0A4S8LM66</accession>
<organism evidence="1 2">
    <name type="scientific">Dendrothele bispora (strain CBS 962.96)</name>
    <dbReference type="NCBI Taxonomy" id="1314807"/>
    <lineage>
        <taxon>Eukaryota</taxon>
        <taxon>Fungi</taxon>
        <taxon>Dikarya</taxon>
        <taxon>Basidiomycota</taxon>
        <taxon>Agaricomycotina</taxon>
        <taxon>Agaricomycetes</taxon>
        <taxon>Agaricomycetidae</taxon>
        <taxon>Agaricales</taxon>
        <taxon>Agaricales incertae sedis</taxon>
        <taxon>Dendrothele</taxon>
    </lineage>
</organism>
<protein>
    <submittedName>
        <fullName evidence="1">Uncharacterized protein</fullName>
    </submittedName>
</protein>
<feature type="non-terminal residue" evidence="1">
    <location>
        <position position="66"/>
    </location>
</feature>
<dbReference type="AlphaFoldDB" id="A0A4S8LM66"/>
<feature type="non-terminal residue" evidence="1">
    <location>
        <position position="1"/>
    </location>
</feature>
<proteinExistence type="predicted"/>
<name>A0A4S8LM66_DENBC</name>
<evidence type="ECO:0000313" key="1">
    <source>
        <dbReference type="EMBL" id="THU90043.1"/>
    </source>
</evidence>
<reference evidence="1 2" key="1">
    <citation type="journal article" date="2019" name="Nat. Ecol. Evol.">
        <title>Megaphylogeny resolves global patterns of mushroom evolution.</title>
        <authorList>
            <person name="Varga T."/>
            <person name="Krizsan K."/>
            <person name="Foldi C."/>
            <person name="Dima B."/>
            <person name="Sanchez-Garcia M."/>
            <person name="Sanchez-Ramirez S."/>
            <person name="Szollosi G.J."/>
            <person name="Szarkandi J.G."/>
            <person name="Papp V."/>
            <person name="Albert L."/>
            <person name="Andreopoulos W."/>
            <person name="Angelini C."/>
            <person name="Antonin V."/>
            <person name="Barry K.W."/>
            <person name="Bougher N.L."/>
            <person name="Buchanan P."/>
            <person name="Buyck B."/>
            <person name="Bense V."/>
            <person name="Catcheside P."/>
            <person name="Chovatia M."/>
            <person name="Cooper J."/>
            <person name="Damon W."/>
            <person name="Desjardin D."/>
            <person name="Finy P."/>
            <person name="Geml J."/>
            <person name="Haridas S."/>
            <person name="Hughes K."/>
            <person name="Justo A."/>
            <person name="Karasinski D."/>
            <person name="Kautmanova I."/>
            <person name="Kiss B."/>
            <person name="Kocsube S."/>
            <person name="Kotiranta H."/>
            <person name="LaButti K.M."/>
            <person name="Lechner B.E."/>
            <person name="Liimatainen K."/>
            <person name="Lipzen A."/>
            <person name="Lukacs Z."/>
            <person name="Mihaltcheva S."/>
            <person name="Morgado L.N."/>
            <person name="Niskanen T."/>
            <person name="Noordeloos M.E."/>
            <person name="Ohm R.A."/>
            <person name="Ortiz-Santana B."/>
            <person name="Ovrebo C."/>
            <person name="Racz N."/>
            <person name="Riley R."/>
            <person name="Savchenko A."/>
            <person name="Shiryaev A."/>
            <person name="Soop K."/>
            <person name="Spirin V."/>
            <person name="Szebenyi C."/>
            <person name="Tomsovsky M."/>
            <person name="Tulloss R.E."/>
            <person name="Uehling J."/>
            <person name="Grigoriev I.V."/>
            <person name="Vagvolgyi C."/>
            <person name="Papp T."/>
            <person name="Martin F.M."/>
            <person name="Miettinen O."/>
            <person name="Hibbett D.S."/>
            <person name="Nagy L.G."/>
        </authorList>
    </citation>
    <scope>NUCLEOTIDE SEQUENCE [LARGE SCALE GENOMIC DNA]</scope>
    <source>
        <strain evidence="1 2">CBS 962.96</strain>
    </source>
</reference>
<dbReference type="Proteomes" id="UP000297245">
    <property type="component" value="Unassembled WGS sequence"/>
</dbReference>
<keyword evidence="2" id="KW-1185">Reference proteome</keyword>
<gene>
    <name evidence="1" type="ORF">K435DRAFT_557562</name>
</gene>
<evidence type="ECO:0000313" key="2">
    <source>
        <dbReference type="Proteomes" id="UP000297245"/>
    </source>
</evidence>